<evidence type="ECO:0000313" key="1">
    <source>
        <dbReference type="EMBL" id="MDA3613991.1"/>
    </source>
</evidence>
<reference evidence="1 2" key="1">
    <citation type="submission" date="2022-12" db="EMBL/GenBank/DDBJ databases">
        <title>Chitinophagaceae gen. sp. nov., a new member of the family Chitinophagaceae, isolated from soil in a chemical factory.</title>
        <authorList>
            <person name="Ke Z."/>
        </authorList>
    </citation>
    <scope>NUCLEOTIDE SEQUENCE [LARGE SCALE GENOMIC DNA]</scope>
    <source>
        <strain evidence="1 2">LY-5</strain>
    </source>
</reference>
<sequence>MRRIGVIFAALIAVMLCAFNVINNRIEHSSNDNDEKKVNKPSTATIDSAFISFYKDSLYQLLELVDKGLKKEVFEHAMEGFLYLKASNKIKNDVLSIVDFSVRSNIKRLYIIDVKNQKLLHHTLVSHGRNSGDVMASQFSNKPESFQSSLGFYITGETYIGSNGYSMRLTGVEKNFNNNAFERAIVMHGATYVSDEIAKATKRIGRSFGCPAVSVKEHKAIINDIKDGSCLFIYANNDHYLSHSPILKSSDRAGIL</sequence>
<dbReference type="Proteomes" id="UP001210231">
    <property type="component" value="Unassembled WGS sequence"/>
</dbReference>
<evidence type="ECO:0000313" key="2">
    <source>
        <dbReference type="Proteomes" id="UP001210231"/>
    </source>
</evidence>
<dbReference type="Pfam" id="PF13645">
    <property type="entry name" value="YkuD_2"/>
    <property type="match status" value="1"/>
</dbReference>
<dbReference type="PANTHER" id="PTHR38477">
    <property type="entry name" value="HYPOTHETICAL EXPORTED PROTEIN"/>
    <property type="match status" value="1"/>
</dbReference>
<proteinExistence type="predicted"/>
<organism evidence="1 2">
    <name type="scientific">Polluticaenibacter yanchengensis</name>
    <dbReference type="NCBI Taxonomy" id="3014562"/>
    <lineage>
        <taxon>Bacteria</taxon>
        <taxon>Pseudomonadati</taxon>
        <taxon>Bacteroidota</taxon>
        <taxon>Chitinophagia</taxon>
        <taxon>Chitinophagales</taxon>
        <taxon>Chitinophagaceae</taxon>
        <taxon>Polluticaenibacter</taxon>
    </lineage>
</organism>
<accession>A0ABT4UGL1</accession>
<dbReference type="EMBL" id="JAQGEF010000003">
    <property type="protein sequence ID" value="MDA3613991.1"/>
    <property type="molecule type" value="Genomic_DNA"/>
</dbReference>
<name>A0ABT4UGL1_9BACT</name>
<dbReference type="PANTHER" id="PTHR38477:SF1">
    <property type="entry name" value="MUREIN L,D-TRANSPEPTIDASE CATALYTIC DOMAIN FAMILY PROTEIN"/>
    <property type="match status" value="1"/>
</dbReference>
<gene>
    <name evidence="1" type="ORF">O3P16_04185</name>
</gene>
<comment type="caution">
    <text evidence="1">The sequence shown here is derived from an EMBL/GenBank/DDBJ whole genome shotgun (WGS) entry which is preliminary data.</text>
</comment>
<dbReference type="InterPro" id="IPR032676">
    <property type="entry name" value="YkuD_2"/>
</dbReference>
<keyword evidence="2" id="KW-1185">Reference proteome</keyword>
<protein>
    <submittedName>
        <fullName evidence="1">Murein L,D-transpeptidase catalytic domain family protein</fullName>
    </submittedName>
</protein>
<dbReference type="RefSeq" id="WP_407030320.1">
    <property type="nucleotide sequence ID" value="NZ_JAQGEF010000003.1"/>
</dbReference>